<protein>
    <submittedName>
        <fullName evidence="2">Uncharacterized protein</fullName>
    </submittedName>
</protein>
<sequence>MEEKDASGSGKKEHGNTSDSADIILREIFGAFLEQERKENPQFFSSLDNMEDSEILASIRRSQARREEGRAMKEHGNATDSVDIILREIFGAFLEQERKENPQFFSSLDNMEDSEILASIRRSQAKRKEAMAMEDQPHCERTRPSEEKSKNQKNLK</sequence>
<dbReference type="Proteomes" id="UP000501690">
    <property type="component" value="Linkage Group LG2"/>
</dbReference>
<keyword evidence="3" id="KW-1185">Reference proteome</keyword>
<dbReference type="EMBL" id="CP039346">
    <property type="protein sequence ID" value="QCD83996.1"/>
    <property type="molecule type" value="Genomic_DNA"/>
</dbReference>
<evidence type="ECO:0000313" key="2">
    <source>
        <dbReference type="EMBL" id="QCD83996.1"/>
    </source>
</evidence>
<accession>A0A4D6L692</accession>
<evidence type="ECO:0000313" key="3">
    <source>
        <dbReference type="Proteomes" id="UP000501690"/>
    </source>
</evidence>
<proteinExistence type="predicted"/>
<dbReference type="AlphaFoldDB" id="A0A4D6L692"/>
<organism evidence="2 3">
    <name type="scientific">Vigna unguiculata</name>
    <name type="common">Cowpea</name>
    <dbReference type="NCBI Taxonomy" id="3917"/>
    <lineage>
        <taxon>Eukaryota</taxon>
        <taxon>Viridiplantae</taxon>
        <taxon>Streptophyta</taxon>
        <taxon>Embryophyta</taxon>
        <taxon>Tracheophyta</taxon>
        <taxon>Spermatophyta</taxon>
        <taxon>Magnoliopsida</taxon>
        <taxon>eudicotyledons</taxon>
        <taxon>Gunneridae</taxon>
        <taxon>Pentapetalae</taxon>
        <taxon>rosids</taxon>
        <taxon>fabids</taxon>
        <taxon>Fabales</taxon>
        <taxon>Fabaceae</taxon>
        <taxon>Papilionoideae</taxon>
        <taxon>50 kb inversion clade</taxon>
        <taxon>NPAAA clade</taxon>
        <taxon>indigoferoid/millettioid clade</taxon>
        <taxon>Phaseoleae</taxon>
        <taxon>Vigna</taxon>
    </lineage>
</organism>
<gene>
    <name evidence="2" type="ORF">DEO72_LG2g4345</name>
</gene>
<name>A0A4D6L692_VIGUN</name>
<evidence type="ECO:0000256" key="1">
    <source>
        <dbReference type="SAM" id="MobiDB-lite"/>
    </source>
</evidence>
<feature type="compositionally biased region" description="Basic and acidic residues" evidence="1">
    <location>
        <begin position="126"/>
        <end position="150"/>
    </location>
</feature>
<feature type="region of interest" description="Disordered" evidence="1">
    <location>
        <begin position="121"/>
        <end position="156"/>
    </location>
</feature>
<reference evidence="2 3" key="1">
    <citation type="submission" date="2019-04" db="EMBL/GenBank/DDBJ databases">
        <title>An improved genome assembly and genetic linkage map for asparagus bean, Vigna unguiculata ssp. sesquipedialis.</title>
        <authorList>
            <person name="Xia Q."/>
            <person name="Zhang R."/>
            <person name="Dong Y."/>
        </authorList>
    </citation>
    <scope>NUCLEOTIDE SEQUENCE [LARGE SCALE GENOMIC DNA]</scope>
    <source>
        <tissue evidence="2">Leaf</tissue>
    </source>
</reference>